<evidence type="ECO:0000256" key="2">
    <source>
        <dbReference type="ARBA" id="ARBA00009066"/>
    </source>
</evidence>
<dbReference type="InterPro" id="IPR005351">
    <property type="entry name" value="ASTER"/>
</dbReference>
<feature type="transmembrane region" description="Helical" evidence="6">
    <location>
        <begin position="41"/>
        <end position="70"/>
    </location>
</feature>
<dbReference type="GO" id="GO:0045048">
    <property type="term" value="P:protein insertion into ER membrane"/>
    <property type="evidence" value="ECO:0007669"/>
    <property type="project" value="InterPro"/>
</dbReference>
<evidence type="ECO:0000256" key="6">
    <source>
        <dbReference type="SAM" id="Phobius"/>
    </source>
</evidence>
<dbReference type="OrthoDB" id="284718at2759"/>
<comment type="similarity">
    <text evidence="2">Belongs to the Asterix family.</text>
</comment>
<comment type="subcellular location">
    <subcellularLocation>
        <location evidence="1">Membrane</location>
    </subcellularLocation>
</comment>
<dbReference type="Proteomes" id="UP001163046">
    <property type="component" value="Unassembled WGS sequence"/>
</dbReference>
<dbReference type="Pfam" id="PF03669">
    <property type="entry name" value="ASTER"/>
    <property type="match status" value="1"/>
</dbReference>
<accession>A0A9W9YM43</accession>
<sequence>MPAASSYTSVKEDPRRPLKIFRYKPVTNKPTDDPTAEYMNLLGMIFSMCGLLMKLKWAAWAAVYCSFITFSNSRSSEDTKQMFSSFLLSVSAVVMSYLQNPQPMASTW</sequence>
<name>A0A9W9YM43_9CNID</name>
<keyword evidence="5 6" id="KW-0472">Membrane</keyword>
<evidence type="ECO:0000313" key="8">
    <source>
        <dbReference type="Proteomes" id="UP001163046"/>
    </source>
</evidence>
<dbReference type="PANTHER" id="PTHR13193">
    <property type="entry name" value="CGI-140"/>
    <property type="match status" value="1"/>
</dbReference>
<reference evidence="7" key="1">
    <citation type="submission" date="2023-01" db="EMBL/GenBank/DDBJ databases">
        <title>Genome assembly of the deep-sea coral Lophelia pertusa.</title>
        <authorList>
            <person name="Herrera S."/>
            <person name="Cordes E."/>
        </authorList>
    </citation>
    <scope>NUCLEOTIDE SEQUENCE</scope>
    <source>
        <strain evidence="7">USNM1676648</strain>
        <tissue evidence="7">Polyp</tissue>
    </source>
</reference>
<evidence type="ECO:0000256" key="4">
    <source>
        <dbReference type="ARBA" id="ARBA00022989"/>
    </source>
</evidence>
<dbReference type="AlphaFoldDB" id="A0A9W9YM43"/>
<protein>
    <submittedName>
        <fullName evidence="7">Protein Asterix</fullName>
    </submittedName>
</protein>
<comment type="caution">
    <text evidence="7">The sequence shown here is derived from an EMBL/GenBank/DDBJ whole genome shotgun (WGS) entry which is preliminary data.</text>
</comment>
<evidence type="ECO:0000256" key="3">
    <source>
        <dbReference type="ARBA" id="ARBA00022692"/>
    </source>
</evidence>
<organism evidence="7 8">
    <name type="scientific">Desmophyllum pertusum</name>
    <dbReference type="NCBI Taxonomy" id="174260"/>
    <lineage>
        <taxon>Eukaryota</taxon>
        <taxon>Metazoa</taxon>
        <taxon>Cnidaria</taxon>
        <taxon>Anthozoa</taxon>
        <taxon>Hexacorallia</taxon>
        <taxon>Scleractinia</taxon>
        <taxon>Caryophylliina</taxon>
        <taxon>Caryophylliidae</taxon>
        <taxon>Desmophyllum</taxon>
    </lineage>
</organism>
<dbReference type="PANTHER" id="PTHR13193:SF0">
    <property type="entry name" value="PAT COMPLEX SUBUNIT ASTERIX"/>
    <property type="match status" value="1"/>
</dbReference>
<dbReference type="GO" id="GO:0005789">
    <property type="term" value="C:endoplasmic reticulum membrane"/>
    <property type="evidence" value="ECO:0007669"/>
    <property type="project" value="InterPro"/>
</dbReference>
<evidence type="ECO:0000256" key="5">
    <source>
        <dbReference type="ARBA" id="ARBA00023136"/>
    </source>
</evidence>
<dbReference type="EMBL" id="MU827318">
    <property type="protein sequence ID" value="KAJ7357800.1"/>
    <property type="molecule type" value="Genomic_DNA"/>
</dbReference>
<keyword evidence="8" id="KW-1185">Reference proteome</keyword>
<gene>
    <name evidence="7" type="primary">WDR83OS</name>
    <name evidence="7" type="ORF">OS493_023280</name>
</gene>
<keyword evidence="3 6" id="KW-0812">Transmembrane</keyword>
<evidence type="ECO:0000313" key="7">
    <source>
        <dbReference type="EMBL" id="KAJ7357800.1"/>
    </source>
</evidence>
<evidence type="ECO:0000256" key="1">
    <source>
        <dbReference type="ARBA" id="ARBA00004370"/>
    </source>
</evidence>
<keyword evidence="4 6" id="KW-1133">Transmembrane helix</keyword>
<proteinExistence type="inferred from homology"/>
<dbReference type="GO" id="GO:0044183">
    <property type="term" value="F:protein folding chaperone"/>
    <property type="evidence" value="ECO:0007669"/>
    <property type="project" value="InterPro"/>
</dbReference>